<dbReference type="Gene3D" id="3.40.630.30">
    <property type="match status" value="1"/>
</dbReference>
<comment type="similarity">
    <text evidence="2">Belongs to the acetyltransferase family. ECO subfamily.</text>
</comment>
<evidence type="ECO:0000256" key="1">
    <source>
        <dbReference type="ARBA" id="ARBA00004123"/>
    </source>
</evidence>
<keyword evidence="8" id="KW-0131">Cell cycle</keyword>
<protein>
    <submittedName>
        <fullName evidence="13">Uncharacterized protein</fullName>
    </submittedName>
</protein>
<dbReference type="InterPro" id="IPR016181">
    <property type="entry name" value="Acyl_CoA_acyltransferase"/>
</dbReference>
<accession>A0ABR0E8E3</accession>
<evidence type="ECO:0000313" key="14">
    <source>
        <dbReference type="Proteomes" id="UP001305779"/>
    </source>
</evidence>
<evidence type="ECO:0000256" key="5">
    <source>
        <dbReference type="ARBA" id="ARBA00022771"/>
    </source>
</evidence>
<evidence type="ECO:0000259" key="11">
    <source>
        <dbReference type="Pfam" id="PF13878"/>
    </source>
</evidence>
<feature type="domain" description="N-acetyltransferase ESCO acetyl-transferase" evidence="12">
    <location>
        <begin position="300"/>
        <end position="331"/>
    </location>
</feature>
<evidence type="ECO:0000256" key="4">
    <source>
        <dbReference type="ARBA" id="ARBA00022723"/>
    </source>
</evidence>
<reference evidence="13 14" key="1">
    <citation type="journal article" date="2023" name="G3 (Bethesda)">
        <title>A chromosome-level genome assembly of Zasmidium syzygii isolated from banana leaves.</title>
        <authorList>
            <person name="van Westerhoven A.C."/>
            <person name="Mehrabi R."/>
            <person name="Talebi R."/>
            <person name="Steentjes M.B.F."/>
            <person name="Corcolon B."/>
            <person name="Chong P.A."/>
            <person name="Kema G.H.J."/>
            <person name="Seidl M.F."/>
        </authorList>
    </citation>
    <scope>NUCLEOTIDE SEQUENCE [LARGE SCALE GENOMIC DNA]</scope>
    <source>
        <strain evidence="13 14">P124</strain>
    </source>
</reference>
<dbReference type="Pfam" id="PF13878">
    <property type="entry name" value="zf-C2H2_3"/>
    <property type="match status" value="1"/>
</dbReference>
<keyword evidence="14" id="KW-1185">Reference proteome</keyword>
<feature type="compositionally biased region" description="Pro residues" evidence="10">
    <location>
        <begin position="30"/>
        <end position="39"/>
    </location>
</feature>
<evidence type="ECO:0000256" key="9">
    <source>
        <dbReference type="ARBA" id="ARBA00023315"/>
    </source>
</evidence>
<feature type="domain" description="N-acetyltransferase ESCO zinc-finger" evidence="11">
    <location>
        <begin position="103"/>
        <end position="140"/>
    </location>
</feature>
<evidence type="ECO:0000256" key="10">
    <source>
        <dbReference type="SAM" id="MobiDB-lite"/>
    </source>
</evidence>
<sequence length="406" mass="45211">MPSLDSETTAPSSTPSREEAIFSDEATRPTTPPSSPPGFPWERVQQKQDATSENAITQSSPPRKNAFSVLGKRKALEDVSDNGPPRKQSKTIKTKDGASRMVQMQMSLGQEVQKRCAQCGMEYTASSAEDRKLHDKFHKQNVEGYDVGKDFVSKTLQTNRLPRKFDGVKDGDAIVLLDCTDPWQRKKKGQAVLEIVQKELGAVEIPEKDLWETKGQATDNPKFKAYLYIRGTKCIGFVLTERIKEALEVVQPEDVTAKPSQSTKAKTTALAALQARKDAERQTLLEADKRPLQLSHTPSPAQLGISRIWTSPTHRGQGIAKCLLDTALTHTKSCHYFDLVKRVELIHNSAASPAKKGAKKNEAKQIYHPKIEMKESDVAFSQPTESGARLARRWIGKPYGWLVYID</sequence>
<dbReference type="PANTHER" id="PTHR45884">
    <property type="entry name" value="N-ACETYLTRANSFERASE ECO"/>
    <property type="match status" value="1"/>
</dbReference>
<dbReference type="Proteomes" id="UP001305779">
    <property type="component" value="Unassembled WGS sequence"/>
</dbReference>
<keyword evidence="3" id="KW-0808">Transferase</keyword>
<dbReference type="PANTHER" id="PTHR45884:SF2">
    <property type="entry name" value="N-ACETYLTRANSFERASE ECO"/>
    <property type="match status" value="1"/>
</dbReference>
<comment type="caution">
    <text evidence="13">The sequence shown here is derived from an EMBL/GenBank/DDBJ whole genome shotgun (WGS) entry which is preliminary data.</text>
</comment>
<organism evidence="13 14">
    <name type="scientific">Zasmidium cellare</name>
    <name type="common">Wine cellar mold</name>
    <name type="synonym">Racodium cellare</name>
    <dbReference type="NCBI Taxonomy" id="395010"/>
    <lineage>
        <taxon>Eukaryota</taxon>
        <taxon>Fungi</taxon>
        <taxon>Dikarya</taxon>
        <taxon>Ascomycota</taxon>
        <taxon>Pezizomycotina</taxon>
        <taxon>Dothideomycetes</taxon>
        <taxon>Dothideomycetidae</taxon>
        <taxon>Mycosphaerellales</taxon>
        <taxon>Mycosphaerellaceae</taxon>
        <taxon>Zasmidium</taxon>
    </lineage>
</organism>
<dbReference type="SUPFAM" id="SSF55729">
    <property type="entry name" value="Acyl-CoA N-acyltransferases (Nat)"/>
    <property type="match status" value="1"/>
</dbReference>
<dbReference type="InterPro" id="IPR028009">
    <property type="entry name" value="ESCO_Acetyltransf_dom"/>
</dbReference>
<evidence type="ECO:0000256" key="7">
    <source>
        <dbReference type="ARBA" id="ARBA00023242"/>
    </source>
</evidence>
<evidence type="ECO:0000313" key="13">
    <source>
        <dbReference type="EMBL" id="KAK4497353.1"/>
    </source>
</evidence>
<dbReference type="EMBL" id="JAXOVC010000009">
    <property type="protein sequence ID" value="KAK4497353.1"/>
    <property type="molecule type" value="Genomic_DNA"/>
</dbReference>
<dbReference type="CDD" id="cd04301">
    <property type="entry name" value="NAT_SF"/>
    <property type="match status" value="1"/>
</dbReference>
<dbReference type="InterPro" id="IPR028005">
    <property type="entry name" value="AcTrfase_ESCO_Znf_dom"/>
</dbReference>
<gene>
    <name evidence="13" type="ORF">PRZ48_011804</name>
</gene>
<keyword evidence="9" id="KW-0012">Acyltransferase</keyword>
<evidence type="ECO:0000256" key="2">
    <source>
        <dbReference type="ARBA" id="ARBA00005816"/>
    </source>
</evidence>
<proteinExistence type="inferred from homology"/>
<comment type="subcellular location">
    <subcellularLocation>
        <location evidence="1">Nucleus</location>
    </subcellularLocation>
</comment>
<feature type="compositionally biased region" description="Polar residues" evidence="10">
    <location>
        <begin position="1"/>
        <end position="15"/>
    </location>
</feature>
<feature type="domain" description="N-acetyltransferase ESCO acetyl-transferase" evidence="12">
    <location>
        <begin position="369"/>
        <end position="404"/>
    </location>
</feature>
<dbReference type="Pfam" id="PF13880">
    <property type="entry name" value="Acetyltransf_13"/>
    <property type="match status" value="2"/>
</dbReference>
<evidence type="ECO:0000256" key="6">
    <source>
        <dbReference type="ARBA" id="ARBA00022833"/>
    </source>
</evidence>
<evidence type="ECO:0000256" key="8">
    <source>
        <dbReference type="ARBA" id="ARBA00023306"/>
    </source>
</evidence>
<keyword evidence="5" id="KW-0863">Zinc-finger</keyword>
<name>A0ABR0E8E3_ZASCE</name>
<feature type="compositionally biased region" description="Polar residues" evidence="10">
    <location>
        <begin position="47"/>
        <end position="62"/>
    </location>
</feature>
<evidence type="ECO:0000256" key="3">
    <source>
        <dbReference type="ARBA" id="ARBA00022679"/>
    </source>
</evidence>
<keyword evidence="7" id="KW-0539">Nucleus</keyword>
<keyword evidence="6" id="KW-0862">Zinc</keyword>
<keyword evidence="4" id="KW-0479">Metal-binding</keyword>
<feature type="region of interest" description="Disordered" evidence="10">
    <location>
        <begin position="1"/>
        <end position="98"/>
    </location>
</feature>
<evidence type="ECO:0000259" key="12">
    <source>
        <dbReference type="Pfam" id="PF13880"/>
    </source>
</evidence>